<dbReference type="Proteomes" id="UP000515377">
    <property type="component" value="Chromosome"/>
</dbReference>
<reference evidence="1 3" key="1">
    <citation type="submission" date="2018-10" db="EMBL/GenBank/DDBJ databases">
        <title>Characterization and genome analysis of a novel bacterium Sphingobium yanoikuyae SJTF8 capable of degrading PAHs.</title>
        <authorList>
            <person name="Yin C."/>
            <person name="Xiong W."/>
            <person name="Liang R."/>
        </authorList>
    </citation>
    <scope>NUCLEOTIDE SEQUENCE [LARGE SCALE GENOMIC DNA]</scope>
    <source>
        <strain evidence="1 3">SJTF8</strain>
    </source>
</reference>
<accession>A0A3G2V3H9</accession>
<evidence type="ECO:0000313" key="3">
    <source>
        <dbReference type="Proteomes" id="UP000280708"/>
    </source>
</evidence>
<reference evidence="2 4" key="2">
    <citation type="submission" date="2020-07" db="EMBL/GenBank/DDBJ databases">
        <title>Whole genome sequence of Sphingobium yanoikuyae A3.</title>
        <authorList>
            <person name="Han S.-S."/>
        </authorList>
    </citation>
    <scope>NUCLEOTIDE SEQUENCE [LARGE SCALE GENOMIC DNA]</scope>
    <source>
        <strain evidence="2 4">A3</strain>
    </source>
</reference>
<dbReference type="RefSeq" id="WP_010339578.1">
    <property type="nucleotide sequence ID" value="NZ_CP033230.1"/>
</dbReference>
<proteinExistence type="predicted"/>
<organism evidence="1 3">
    <name type="scientific">Sphingobium yanoikuyae</name>
    <name type="common">Sphingomonas yanoikuyae</name>
    <dbReference type="NCBI Taxonomy" id="13690"/>
    <lineage>
        <taxon>Bacteria</taxon>
        <taxon>Pseudomonadati</taxon>
        <taxon>Pseudomonadota</taxon>
        <taxon>Alphaproteobacteria</taxon>
        <taxon>Sphingomonadales</taxon>
        <taxon>Sphingomonadaceae</taxon>
        <taxon>Sphingobium</taxon>
    </lineage>
</organism>
<evidence type="ECO:0000313" key="1">
    <source>
        <dbReference type="EMBL" id="AYO78891.1"/>
    </source>
</evidence>
<name>A0A3G2V3H9_SPHYA</name>
<dbReference type="Proteomes" id="UP000280708">
    <property type="component" value="Chromosome"/>
</dbReference>
<dbReference type="EMBL" id="CP060122">
    <property type="protein sequence ID" value="QNG45320.1"/>
    <property type="molecule type" value="Genomic_DNA"/>
</dbReference>
<evidence type="ECO:0000313" key="2">
    <source>
        <dbReference type="EMBL" id="QNG45320.1"/>
    </source>
</evidence>
<sequence>MCVSITPIPDSVRLRVTGDVETVLAVPYDEDERFLVGLSDGTLLMGYYDEAMRCRWEVARDGAGIVRFDGNAVRVEWRVEWLTIGTFDANVVEPGLPPAVPLFPELDRWAA</sequence>
<dbReference type="EMBL" id="CP033230">
    <property type="protein sequence ID" value="AYO78891.1"/>
    <property type="molecule type" value="Genomic_DNA"/>
</dbReference>
<gene>
    <name evidence="1" type="ORF">EBF16_19570</name>
    <name evidence="2" type="ORF">H3V42_26530</name>
</gene>
<dbReference type="AlphaFoldDB" id="A0A3G2V3H9"/>
<protein>
    <submittedName>
        <fullName evidence="1">Uncharacterized protein</fullName>
    </submittedName>
</protein>
<evidence type="ECO:0000313" key="4">
    <source>
        <dbReference type="Proteomes" id="UP000515377"/>
    </source>
</evidence>